<evidence type="ECO:0000313" key="2">
    <source>
        <dbReference type="EMBL" id="OCT81896.1"/>
    </source>
</evidence>
<protein>
    <recommendedName>
        <fullName evidence="4">Transmembrane protein</fullName>
    </recommendedName>
</protein>
<keyword evidence="1" id="KW-0812">Transmembrane</keyword>
<dbReference type="EMBL" id="CM004473">
    <property type="protein sequence ID" value="OCT81896.1"/>
    <property type="molecule type" value="Genomic_DNA"/>
</dbReference>
<evidence type="ECO:0000313" key="3">
    <source>
        <dbReference type="Proteomes" id="UP000694892"/>
    </source>
</evidence>
<evidence type="ECO:0008006" key="4">
    <source>
        <dbReference type="Google" id="ProtNLM"/>
    </source>
</evidence>
<proteinExistence type="predicted"/>
<name>A0A974D0E3_XENLA</name>
<evidence type="ECO:0000256" key="1">
    <source>
        <dbReference type="SAM" id="Phobius"/>
    </source>
</evidence>
<feature type="transmembrane region" description="Helical" evidence="1">
    <location>
        <begin position="109"/>
        <end position="129"/>
    </location>
</feature>
<keyword evidence="1" id="KW-0472">Membrane</keyword>
<sequence length="140" mass="16113">MRRGLNGQRKPLGCRELLGESEGPGRQQLIIQLPFRRPPFSHMQTFWQSRLSPHCTLFGNVMAVRPLIHSPHTLLMSRDFCHFHTSSKVKCIIFLLHFSLPFHCFAPSLSLLLLHLAAFVFLPLCFLVLDPLLPLLMSWN</sequence>
<accession>A0A974D0E3</accession>
<keyword evidence="1" id="KW-1133">Transmembrane helix</keyword>
<dbReference type="AlphaFoldDB" id="A0A974D0E3"/>
<organism evidence="2 3">
    <name type="scientific">Xenopus laevis</name>
    <name type="common">African clawed frog</name>
    <dbReference type="NCBI Taxonomy" id="8355"/>
    <lineage>
        <taxon>Eukaryota</taxon>
        <taxon>Metazoa</taxon>
        <taxon>Chordata</taxon>
        <taxon>Craniata</taxon>
        <taxon>Vertebrata</taxon>
        <taxon>Euteleostomi</taxon>
        <taxon>Amphibia</taxon>
        <taxon>Batrachia</taxon>
        <taxon>Anura</taxon>
        <taxon>Pipoidea</taxon>
        <taxon>Pipidae</taxon>
        <taxon>Xenopodinae</taxon>
        <taxon>Xenopus</taxon>
        <taxon>Xenopus</taxon>
    </lineage>
</organism>
<gene>
    <name evidence="2" type="ORF">XELAEV_18024403mg</name>
</gene>
<reference evidence="3" key="1">
    <citation type="journal article" date="2016" name="Nature">
        <title>Genome evolution in the allotetraploid frog Xenopus laevis.</title>
        <authorList>
            <person name="Session A.M."/>
            <person name="Uno Y."/>
            <person name="Kwon T."/>
            <person name="Chapman J.A."/>
            <person name="Toyoda A."/>
            <person name="Takahashi S."/>
            <person name="Fukui A."/>
            <person name="Hikosaka A."/>
            <person name="Suzuki A."/>
            <person name="Kondo M."/>
            <person name="van Heeringen S.J."/>
            <person name="Quigley I."/>
            <person name="Heinz S."/>
            <person name="Ogino H."/>
            <person name="Ochi H."/>
            <person name="Hellsten U."/>
            <person name="Lyons J.B."/>
            <person name="Simakov O."/>
            <person name="Putnam N."/>
            <person name="Stites J."/>
            <person name="Kuroki Y."/>
            <person name="Tanaka T."/>
            <person name="Michiue T."/>
            <person name="Watanabe M."/>
            <person name="Bogdanovic O."/>
            <person name="Lister R."/>
            <person name="Georgiou G."/>
            <person name="Paranjpe S.S."/>
            <person name="van Kruijsbergen I."/>
            <person name="Shu S."/>
            <person name="Carlson J."/>
            <person name="Kinoshita T."/>
            <person name="Ohta Y."/>
            <person name="Mawaribuchi S."/>
            <person name="Jenkins J."/>
            <person name="Grimwood J."/>
            <person name="Schmutz J."/>
            <person name="Mitros T."/>
            <person name="Mozaffari S.V."/>
            <person name="Suzuki Y."/>
            <person name="Haramoto Y."/>
            <person name="Yamamoto T.S."/>
            <person name="Takagi C."/>
            <person name="Heald R."/>
            <person name="Miller K."/>
            <person name="Haudenschild C."/>
            <person name="Kitzman J."/>
            <person name="Nakayama T."/>
            <person name="Izutsu Y."/>
            <person name="Robert J."/>
            <person name="Fortriede J."/>
            <person name="Burns K."/>
            <person name="Lotay V."/>
            <person name="Karimi K."/>
            <person name="Yasuoka Y."/>
            <person name="Dichmann D.S."/>
            <person name="Flajnik M.F."/>
            <person name="Houston D.W."/>
            <person name="Shendure J."/>
            <person name="DuPasquier L."/>
            <person name="Vize P.D."/>
            <person name="Zorn A.M."/>
            <person name="Ito M."/>
            <person name="Marcotte E.M."/>
            <person name="Wallingford J.B."/>
            <person name="Ito Y."/>
            <person name="Asashima M."/>
            <person name="Ueno N."/>
            <person name="Matsuda Y."/>
            <person name="Veenstra G.J."/>
            <person name="Fujiyama A."/>
            <person name="Harland R.M."/>
            <person name="Taira M."/>
            <person name="Rokhsar D.S."/>
        </authorList>
    </citation>
    <scope>NUCLEOTIDE SEQUENCE [LARGE SCALE GENOMIC DNA]</scope>
    <source>
        <strain evidence="3">J</strain>
    </source>
</reference>
<dbReference type="Proteomes" id="UP000694892">
    <property type="component" value="Chromosome 4S"/>
</dbReference>